<proteinExistence type="predicted"/>
<feature type="compositionally biased region" description="Gly residues" evidence="1">
    <location>
        <begin position="308"/>
        <end position="336"/>
    </location>
</feature>
<dbReference type="InParanoid" id="D7FJW9"/>
<feature type="compositionally biased region" description="Acidic residues" evidence="1">
    <location>
        <begin position="266"/>
        <end position="278"/>
    </location>
</feature>
<feature type="region of interest" description="Disordered" evidence="1">
    <location>
        <begin position="250"/>
        <end position="282"/>
    </location>
</feature>
<evidence type="ECO:0000313" key="3">
    <source>
        <dbReference type="Proteomes" id="UP000002630"/>
    </source>
</evidence>
<evidence type="ECO:0000313" key="2">
    <source>
        <dbReference type="EMBL" id="CBJ29217.1"/>
    </source>
</evidence>
<dbReference type="OrthoDB" id="10552107at2759"/>
<feature type="compositionally biased region" description="Low complexity" evidence="1">
    <location>
        <begin position="337"/>
        <end position="355"/>
    </location>
</feature>
<sequence>MTKSQLSSQLKAASREGLLPLNGCLSYTYELPTLAVEAAASAAAAKVKVKAEVGTEEEEEEENVGGGGHKFGDACYNEGQVVWVRGAFVAYMDGQAVEDDDVWCPGVVCAAANSAASSPAEANGGDGAVASPGGLVVDVMGQSKVEFAVGTDNLTGFPGYGDNLEAFRHSVATGLGNPPDHMCLAVAQAILACLKCGWDPARGTNLFRPALCNEQREGDARLGKYATAWGVDPDRLEELLKYSWALMKPNAQKSKKADGDQAGSREEEEEEEEEEGEGEWDHLRATWRKLENMWRGAKSAAHDEGSVSRGGDGGGAADSGGGSGSGGGGGGRGGGSDSAVSDATSNGGSGSATTGVDADNNATAKKGTVAAGTGDDGGDGSEPGGELPPPPPPPRPPPAAAAAAEGGVAAPTAATPATPVPSAAASPPPPVPRALPPKGLVHRSQQGPRLRRNQPRLSQALLPLLLLLLLLSRQSPPNPVQVGQRPKRAIAEIARGPGRTRGTRPTPPGVKQQHPSPATAQLRQLPRLLPLPPPPQPDVLCR</sequence>
<feature type="region of interest" description="Disordered" evidence="1">
    <location>
        <begin position="477"/>
        <end position="519"/>
    </location>
</feature>
<dbReference type="EMBL" id="FN649729">
    <property type="protein sequence ID" value="CBJ29217.1"/>
    <property type="molecule type" value="Genomic_DNA"/>
</dbReference>
<feature type="region of interest" description="Disordered" evidence="1">
    <location>
        <begin position="299"/>
        <end position="455"/>
    </location>
</feature>
<reference evidence="2 3" key="1">
    <citation type="journal article" date="2010" name="Nature">
        <title>The Ectocarpus genome and the independent evolution of multicellularity in brown algae.</title>
        <authorList>
            <person name="Cock J.M."/>
            <person name="Sterck L."/>
            <person name="Rouze P."/>
            <person name="Scornet D."/>
            <person name="Allen A.E."/>
            <person name="Amoutzias G."/>
            <person name="Anthouard V."/>
            <person name="Artiguenave F."/>
            <person name="Aury J.M."/>
            <person name="Badger J.H."/>
            <person name="Beszteri B."/>
            <person name="Billiau K."/>
            <person name="Bonnet E."/>
            <person name="Bothwell J.H."/>
            <person name="Bowler C."/>
            <person name="Boyen C."/>
            <person name="Brownlee C."/>
            <person name="Carrano C.J."/>
            <person name="Charrier B."/>
            <person name="Cho G.Y."/>
            <person name="Coelho S.M."/>
            <person name="Collen J."/>
            <person name="Corre E."/>
            <person name="Da Silva C."/>
            <person name="Delage L."/>
            <person name="Delaroque N."/>
            <person name="Dittami S.M."/>
            <person name="Doulbeau S."/>
            <person name="Elias M."/>
            <person name="Farnham G."/>
            <person name="Gachon C.M."/>
            <person name="Gschloessl B."/>
            <person name="Heesch S."/>
            <person name="Jabbari K."/>
            <person name="Jubin C."/>
            <person name="Kawai H."/>
            <person name="Kimura K."/>
            <person name="Kloareg B."/>
            <person name="Kupper F.C."/>
            <person name="Lang D."/>
            <person name="Le Bail A."/>
            <person name="Leblanc C."/>
            <person name="Lerouge P."/>
            <person name="Lohr M."/>
            <person name="Lopez P.J."/>
            <person name="Martens C."/>
            <person name="Maumus F."/>
            <person name="Michel G."/>
            <person name="Miranda-Saavedra D."/>
            <person name="Morales J."/>
            <person name="Moreau H."/>
            <person name="Motomura T."/>
            <person name="Nagasato C."/>
            <person name="Napoli C.A."/>
            <person name="Nelson D.R."/>
            <person name="Nyvall-Collen P."/>
            <person name="Peters A.F."/>
            <person name="Pommier C."/>
            <person name="Potin P."/>
            <person name="Poulain J."/>
            <person name="Quesneville H."/>
            <person name="Read B."/>
            <person name="Rensing S.A."/>
            <person name="Ritter A."/>
            <person name="Rousvoal S."/>
            <person name="Samanta M."/>
            <person name="Samson G."/>
            <person name="Schroeder D.C."/>
            <person name="Segurens B."/>
            <person name="Strittmatter M."/>
            <person name="Tonon T."/>
            <person name="Tregear J.W."/>
            <person name="Valentin K."/>
            <person name="von Dassow P."/>
            <person name="Yamagishi T."/>
            <person name="Van de Peer Y."/>
            <person name="Wincker P."/>
        </authorList>
    </citation>
    <scope>NUCLEOTIDE SEQUENCE [LARGE SCALE GENOMIC DNA]</scope>
    <source>
        <strain evidence="3">Ec32 / CCAP1310/4</strain>
    </source>
</reference>
<feature type="compositionally biased region" description="Basic and acidic residues" evidence="1">
    <location>
        <begin position="255"/>
        <end position="265"/>
    </location>
</feature>
<keyword evidence="3" id="KW-1185">Reference proteome</keyword>
<accession>D7FJW9</accession>
<organism evidence="2 3">
    <name type="scientific">Ectocarpus siliculosus</name>
    <name type="common">Brown alga</name>
    <name type="synonym">Conferva siliculosa</name>
    <dbReference type="NCBI Taxonomy" id="2880"/>
    <lineage>
        <taxon>Eukaryota</taxon>
        <taxon>Sar</taxon>
        <taxon>Stramenopiles</taxon>
        <taxon>Ochrophyta</taxon>
        <taxon>PX clade</taxon>
        <taxon>Phaeophyceae</taxon>
        <taxon>Ectocarpales</taxon>
        <taxon>Ectocarpaceae</taxon>
        <taxon>Ectocarpus</taxon>
    </lineage>
</organism>
<gene>
    <name evidence="2" type="ORF">Esi_0138_0054</name>
</gene>
<protein>
    <submittedName>
        <fullName evidence="2">Uncharacterized protein</fullName>
    </submittedName>
</protein>
<dbReference type="EMBL" id="FN647986">
    <property type="protein sequence ID" value="CBJ29217.1"/>
    <property type="molecule type" value="Genomic_DNA"/>
</dbReference>
<dbReference type="AlphaFoldDB" id="D7FJW9"/>
<feature type="compositionally biased region" description="Pro residues" evidence="1">
    <location>
        <begin position="386"/>
        <end position="399"/>
    </location>
</feature>
<dbReference type="Proteomes" id="UP000002630">
    <property type="component" value="Linkage Group LG04"/>
</dbReference>
<name>D7FJW9_ECTSI</name>
<evidence type="ECO:0000256" key="1">
    <source>
        <dbReference type="SAM" id="MobiDB-lite"/>
    </source>
</evidence>
<feature type="compositionally biased region" description="Low complexity" evidence="1">
    <location>
        <begin position="362"/>
        <end position="373"/>
    </location>
</feature>
<feature type="compositionally biased region" description="Low complexity" evidence="1">
    <location>
        <begin position="400"/>
        <end position="425"/>
    </location>
</feature>
<feature type="compositionally biased region" description="Pro residues" evidence="1">
    <location>
        <begin position="426"/>
        <end position="435"/>
    </location>
</feature>